<name>A0A7C4BDV1_9CREN</name>
<proteinExistence type="predicted"/>
<evidence type="ECO:0000313" key="2">
    <source>
        <dbReference type="EMBL" id="HGI87712.1"/>
    </source>
</evidence>
<evidence type="ECO:0000256" key="1">
    <source>
        <dbReference type="SAM" id="Phobius"/>
    </source>
</evidence>
<accession>A0A7C4BDV1</accession>
<organism evidence="2">
    <name type="scientific">Ignisphaera aggregans</name>
    <dbReference type="NCBI Taxonomy" id="334771"/>
    <lineage>
        <taxon>Archaea</taxon>
        <taxon>Thermoproteota</taxon>
        <taxon>Thermoprotei</taxon>
        <taxon>Desulfurococcales</taxon>
        <taxon>Desulfurococcaceae</taxon>
        <taxon>Ignisphaera</taxon>
    </lineage>
</organism>
<protein>
    <submittedName>
        <fullName evidence="2">DUF4129 domain-containing protein</fullName>
    </submittedName>
</protein>
<sequence length="349" mass="37735">MKNVVLLALILVLALVATLSTTAINALGEADRHTPGFPQSVEGFQLPTSPPVNLSDVENAILELSKSSALSRGDAEKLKDFSNLSFQEAVERIDNPELRDSLLNLAGKGALSPEDVEAFLNYLNSLKTSGALSPVDELLALRALEALASATQNPYTSEIVLRTLSALKGLEVAQSNPLPALKSPQQFSAEIPAPGLPSLHLPFVALPAIPQLRLSLPPIPLTTLIIIAICGSVALAALLGRKYARPIFKRLKIHRIGGAPAMHIGDSVLEAYWRSVHIVSTISGMQKADSETHREFLAKVCERLDPRVAEVFKDITLAYEVYRYGFRAEAGQRILSGFRRLLEHAMVSA</sequence>
<gene>
    <name evidence="2" type="ORF">ENV14_04890</name>
</gene>
<keyword evidence="1" id="KW-0812">Transmembrane</keyword>
<feature type="transmembrane region" description="Helical" evidence="1">
    <location>
        <begin position="219"/>
        <end position="240"/>
    </location>
</feature>
<keyword evidence="1" id="KW-1133">Transmembrane helix</keyword>
<keyword evidence="1" id="KW-0472">Membrane</keyword>
<reference evidence="2" key="1">
    <citation type="journal article" date="2020" name="mSystems">
        <title>Genome- and Community-Level Interaction Insights into Carbon Utilization and Element Cycling Functions of Hydrothermarchaeota in Hydrothermal Sediment.</title>
        <authorList>
            <person name="Zhou Z."/>
            <person name="Liu Y."/>
            <person name="Xu W."/>
            <person name="Pan J."/>
            <person name="Luo Z.H."/>
            <person name="Li M."/>
        </authorList>
    </citation>
    <scope>NUCLEOTIDE SEQUENCE [LARGE SCALE GENOMIC DNA]</scope>
    <source>
        <strain evidence="2">SpSt-732</strain>
    </source>
</reference>
<dbReference type="EMBL" id="DTFF01000042">
    <property type="protein sequence ID" value="HGI87712.1"/>
    <property type="molecule type" value="Genomic_DNA"/>
</dbReference>
<dbReference type="AlphaFoldDB" id="A0A7C4BDV1"/>
<comment type="caution">
    <text evidence="2">The sequence shown here is derived from an EMBL/GenBank/DDBJ whole genome shotgun (WGS) entry which is preliminary data.</text>
</comment>